<protein>
    <submittedName>
        <fullName evidence="1">Uncharacterized protein</fullName>
    </submittedName>
</protein>
<gene>
    <name evidence="1" type="ORF">SDC9_190939</name>
</gene>
<accession>A0A645HWY7</accession>
<evidence type="ECO:0000313" key="1">
    <source>
        <dbReference type="EMBL" id="MPN43380.1"/>
    </source>
</evidence>
<dbReference type="AlphaFoldDB" id="A0A645HWY7"/>
<proteinExistence type="predicted"/>
<dbReference type="EMBL" id="VSSQ01101740">
    <property type="protein sequence ID" value="MPN43380.1"/>
    <property type="molecule type" value="Genomic_DNA"/>
</dbReference>
<organism evidence="1">
    <name type="scientific">bioreactor metagenome</name>
    <dbReference type="NCBI Taxonomy" id="1076179"/>
    <lineage>
        <taxon>unclassified sequences</taxon>
        <taxon>metagenomes</taxon>
        <taxon>ecological metagenomes</taxon>
    </lineage>
</organism>
<reference evidence="1" key="1">
    <citation type="submission" date="2019-08" db="EMBL/GenBank/DDBJ databases">
        <authorList>
            <person name="Kucharzyk K."/>
            <person name="Murdoch R.W."/>
            <person name="Higgins S."/>
            <person name="Loffler F."/>
        </authorList>
    </citation>
    <scope>NUCLEOTIDE SEQUENCE</scope>
</reference>
<comment type="caution">
    <text evidence="1">The sequence shown here is derived from an EMBL/GenBank/DDBJ whole genome shotgun (WGS) entry which is preliminary data.</text>
</comment>
<name>A0A645HWY7_9ZZZZ</name>
<sequence length="66" mass="7461">MWYGLTREEAASRCRDLGVPCRFLETRDPKALTDSGIARVIRAREEKGGITFLIGYFAEEKNKPGL</sequence>